<dbReference type="Proteomes" id="UP001148629">
    <property type="component" value="Unassembled WGS sequence"/>
</dbReference>
<gene>
    <name evidence="1" type="ORF">NM208_g4783</name>
</gene>
<organism evidence="1 2">
    <name type="scientific">Fusarium decemcellulare</name>
    <dbReference type="NCBI Taxonomy" id="57161"/>
    <lineage>
        <taxon>Eukaryota</taxon>
        <taxon>Fungi</taxon>
        <taxon>Dikarya</taxon>
        <taxon>Ascomycota</taxon>
        <taxon>Pezizomycotina</taxon>
        <taxon>Sordariomycetes</taxon>
        <taxon>Hypocreomycetidae</taxon>
        <taxon>Hypocreales</taxon>
        <taxon>Nectriaceae</taxon>
        <taxon>Fusarium</taxon>
        <taxon>Fusarium decemcellulare species complex</taxon>
    </lineage>
</organism>
<dbReference type="EMBL" id="JANRMS010000373">
    <property type="protein sequence ID" value="KAJ3541069.1"/>
    <property type="molecule type" value="Genomic_DNA"/>
</dbReference>
<protein>
    <submittedName>
        <fullName evidence="1">Uncharacterized protein</fullName>
    </submittedName>
</protein>
<evidence type="ECO:0000313" key="2">
    <source>
        <dbReference type="Proteomes" id="UP001148629"/>
    </source>
</evidence>
<keyword evidence="2" id="KW-1185">Reference proteome</keyword>
<proteinExistence type="predicted"/>
<reference evidence="1" key="1">
    <citation type="submission" date="2022-08" db="EMBL/GenBank/DDBJ databases">
        <title>Genome Sequence of Fusarium decemcellulare.</title>
        <authorList>
            <person name="Buettner E."/>
        </authorList>
    </citation>
    <scope>NUCLEOTIDE SEQUENCE</scope>
    <source>
        <strain evidence="1">Babe19</strain>
    </source>
</reference>
<accession>A0ACC1SJB6</accession>
<name>A0ACC1SJB6_9HYPO</name>
<sequence length="244" mass="28337">MPVKFTKGNDQRRSLLFTKLLPEIRRLIFVELFGSSKRSLPGWLHCICKKGEDALPHPHNEHTHKWRYLSTNILFTCKWAYESGIAVLYGTNSLMFGQGQHEFLLPFKATVGKHFDLINKIELYGTIDPLEPFLGPKLLSYALAKTENNISVEVRYREDSSERWALRTPMQELAKAFDDLKFRRGTFIIFHLPLQLVKSGGLLDRRDDRVMFMFTGLTVDYDWKGPDSDDELYGFHVFPSRGDF</sequence>
<comment type="caution">
    <text evidence="1">The sequence shown here is derived from an EMBL/GenBank/DDBJ whole genome shotgun (WGS) entry which is preliminary data.</text>
</comment>
<evidence type="ECO:0000313" key="1">
    <source>
        <dbReference type="EMBL" id="KAJ3541069.1"/>
    </source>
</evidence>